<dbReference type="AlphaFoldDB" id="A0A1A9WSA0"/>
<protein>
    <submittedName>
        <fullName evidence="2">Uncharacterized protein</fullName>
    </submittedName>
</protein>
<keyword evidence="1" id="KW-1133">Transmembrane helix</keyword>
<organism evidence="2 3">
    <name type="scientific">Glossina brevipalpis</name>
    <dbReference type="NCBI Taxonomy" id="37001"/>
    <lineage>
        <taxon>Eukaryota</taxon>
        <taxon>Metazoa</taxon>
        <taxon>Ecdysozoa</taxon>
        <taxon>Arthropoda</taxon>
        <taxon>Hexapoda</taxon>
        <taxon>Insecta</taxon>
        <taxon>Pterygota</taxon>
        <taxon>Neoptera</taxon>
        <taxon>Endopterygota</taxon>
        <taxon>Diptera</taxon>
        <taxon>Brachycera</taxon>
        <taxon>Muscomorpha</taxon>
        <taxon>Hippoboscoidea</taxon>
        <taxon>Glossinidae</taxon>
        <taxon>Glossina</taxon>
    </lineage>
</organism>
<evidence type="ECO:0000313" key="2">
    <source>
        <dbReference type="EnsemblMetazoa" id="GBRI030221-PA"/>
    </source>
</evidence>
<name>A0A1A9WSA0_9MUSC</name>
<dbReference type="Proteomes" id="UP000091820">
    <property type="component" value="Unassembled WGS sequence"/>
</dbReference>
<proteinExistence type="predicted"/>
<evidence type="ECO:0000313" key="3">
    <source>
        <dbReference type="Proteomes" id="UP000091820"/>
    </source>
</evidence>
<accession>A0A1A9WSA0</accession>
<reference evidence="2" key="2">
    <citation type="submission" date="2020-05" db="UniProtKB">
        <authorList>
            <consortium name="EnsemblMetazoa"/>
        </authorList>
    </citation>
    <scope>IDENTIFICATION</scope>
    <source>
        <strain evidence="2">IAEA</strain>
    </source>
</reference>
<keyword evidence="1" id="KW-0472">Membrane</keyword>
<keyword evidence="3" id="KW-1185">Reference proteome</keyword>
<keyword evidence="1" id="KW-0812">Transmembrane</keyword>
<evidence type="ECO:0000256" key="1">
    <source>
        <dbReference type="SAM" id="Phobius"/>
    </source>
</evidence>
<feature type="transmembrane region" description="Helical" evidence="1">
    <location>
        <begin position="24"/>
        <end position="57"/>
    </location>
</feature>
<reference evidence="3" key="1">
    <citation type="submission" date="2014-03" db="EMBL/GenBank/DDBJ databases">
        <authorList>
            <person name="Aksoy S."/>
            <person name="Warren W."/>
            <person name="Wilson R.K."/>
        </authorList>
    </citation>
    <scope>NUCLEOTIDE SEQUENCE [LARGE SCALE GENOMIC DNA]</scope>
    <source>
        <strain evidence="3">IAEA</strain>
    </source>
</reference>
<sequence>MAGYNSARYYGGTTSDNSMMMDTIVVVIMDTITIVVIVVGVGIGVSVATVTGCNIVVIEGIVNRFRRRSFGGIPAAMSWTMRCATFFLKRRRLLKYEPLSNIL</sequence>
<dbReference type="EnsemblMetazoa" id="GBRI030221-RA">
    <property type="protein sequence ID" value="GBRI030221-PA"/>
    <property type="gene ID" value="GBRI030221"/>
</dbReference>
<dbReference type="VEuPathDB" id="VectorBase:GBRI030221"/>